<evidence type="ECO:0000256" key="1">
    <source>
        <dbReference type="ARBA" id="ARBA00022737"/>
    </source>
</evidence>
<dbReference type="InterPro" id="IPR056884">
    <property type="entry name" value="NPHP3-like_N"/>
</dbReference>
<keyword evidence="1" id="KW-0677">Repeat</keyword>
<dbReference type="AlphaFoldDB" id="A0A8J5PL93"/>
<feature type="transmembrane region" description="Helical" evidence="3">
    <location>
        <begin position="396"/>
        <end position="416"/>
    </location>
</feature>
<dbReference type="EMBL" id="JAELUQ010000001">
    <property type="protein sequence ID" value="KAG7421532.1"/>
    <property type="molecule type" value="Genomic_DNA"/>
</dbReference>
<evidence type="ECO:0000256" key="3">
    <source>
        <dbReference type="SAM" id="Phobius"/>
    </source>
</evidence>
<reference evidence="5" key="1">
    <citation type="submission" date="2021-04" db="EMBL/GenBank/DDBJ databases">
        <title>First draft genome resource for Brassicaceae pathogens Fusarium oxysporum f. sp. raphani and Fusarium oxysporum f. sp. rapae.</title>
        <authorList>
            <person name="Asai S."/>
        </authorList>
    </citation>
    <scope>NUCLEOTIDE SEQUENCE</scope>
    <source>
        <strain evidence="5">Tf1208</strain>
    </source>
</reference>
<sequence length="418" mass="47606">MQTQTNEPQPAQFFCLHEEGINSIYQHRILDSLKFELIHQRDEKVHDPYDKTFQWIFEDGDTSTTNSDISLPALPAGQEEESDNSDNSQPADDKNEDDDECEDEDERNRQAMMAESRQRLLNWLALSDKIFHVTGKLGSGKSTLMKFLYSHPTTKGALKGYAGEKDIILARFFFWNPGTDLQNSINGMYRSLLYDILKACPSLIQHALPSLWDQAQQAPWQCQGQLDTSAKAIRDSLEKILTDRDFQCRLFERHRFCFFIGGLDEHEEIPNHDHIYLAKLLNGWVTVQFKPSHIRMFKLRNEEIWLELKGKKKVTLRQWIEAIDLKDKSYILHLLDRGNGSKASHMRSIDEVTLDPPQNEHGKSDAVTDGIADNVPSEKPDTSASLYVMTTSQQSLGALLVILIAVLIAWVTGTAANG</sequence>
<proteinExistence type="predicted"/>
<gene>
    <name evidence="5" type="ORF">Forpe1208_v000105</name>
</gene>
<dbReference type="Proteomes" id="UP000694050">
    <property type="component" value="Unassembled WGS sequence"/>
</dbReference>
<evidence type="ECO:0000259" key="4">
    <source>
        <dbReference type="Pfam" id="PF24883"/>
    </source>
</evidence>
<feature type="compositionally biased region" description="Acidic residues" evidence="2">
    <location>
        <begin position="94"/>
        <end position="105"/>
    </location>
</feature>
<feature type="domain" description="Nephrocystin 3-like N-terminal" evidence="4">
    <location>
        <begin position="118"/>
        <end position="269"/>
    </location>
</feature>
<comment type="caution">
    <text evidence="5">The sequence shown here is derived from an EMBL/GenBank/DDBJ whole genome shotgun (WGS) entry which is preliminary data.</text>
</comment>
<evidence type="ECO:0000313" key="6">
    <source>
        <dbReference type="Proteomes" id="UP000694050"/>
    </source>
</evidence>
<dbReference type="Pfam" id="PF24883">
    <property type="entry name" value="NPHP3_N"/>
    <property type="match status" value="1"/>
</dbReference>
<feature type="region of interest" description="Disordered" evidence="2">
    <location>
        <begin position="64"/>
        <end position="107"/>
    </location>
</feature>
<dbReference type="PANTHER" id="PTHR10039">
    <property type="entry name" value="AMELOGENIN"/>
    <property type="match status" value="1"/>
</dbReference>
<keyword evidence="3" id="KW-0812">Transmembrane</keyword>
<name>A0A8J5PL93_FUSOX</name>
<feature type="region of interest" description="Disordered" evidence="2">
    <location>
        <begin position="353"/>
        <end position="375"/>
    </location>
</feature>
<accession>A0A8J5PL93</accession>
<dbReference type="PANTHER" id="PTHR10039:SF5">
    <property type="entry name" value="NACHT DOMAIN-CONTAINING PROTEIN"/>
    <property type="match status" value="1"/>
</dbReference>
<protein>
    <recommendedName>
        <fullName evidence="4">Nephrocystin 3-like N-terminal domain-containing protein</fullName>
    </recommendedName>
</protein>
<keyword evidence="3" id="KW-1133">Transmembrane helix</keyword>
<organism evidence="5 6">
    <name type="scientific">Fusarium oxysporum f. sp. rapae</name>
    <dbReference type="NCBI Taxonomy" id="485398"/>
    <lineage>
        <taxon>Eukaryota</taxon>
        <taxon>Fungi</taxon>
        <taxon>Dikarya</taxon>
        <taxon>Ascomycota</taxon>
        <taxon>Pezizomycotina</taxon>
        <taxon>Sordariomycetes</taxon>
        <taxon>Hypocreomycetidae</taxon>
        <taxon>Hypocreales</taxon>
        <taxon>Nectriaceae</taxon>
        <taxon>Fusarium</taxon>
        <taxon>Fusarium oxysporum species complex</taxon>
    </lineage>
</organism>
<evidence type="ECO:0000313" key="5">
    <source>
        <dbReference type="EMBL" id="KAG7421532.1"/>
    </source>
</evidence>
<evidence type="ECO:0000256" key="2">
    <source>
        <dbReference type="SAM" id="MobiDB-lite"/>
    </source>
</evidence>
<keyword evidence="3" id="KW-0472">Membrane</keyword>